<reference evidence="3 4" key="1">
    <citation type="submission" date="2024-07" db="EMBL/GenBank/DDBJ databases">
        <authorList>
            <person name="Akdeniz Z."/>
        </authorList>
    </citation>
    <scope>NUCLEOTIDE SEQUENCE [LARGE SCALE GENOMIC DNA]</scope>
</reference>
<keyword evidence="1" id="KW-0175">Coiled coil</keyword>
<feature type="region of interest" description="Disordered" evidence="2">
    <location>
        <begin position="1069"/>
        <end position="1094"/>
    </location>
</feature>
<evidence type="ECO:0000313" key="3">
    <source>
        <dbReference type="EMBL" id="CAL6018177.1"/>
    </source>
</evidence>
<dbReference type="EMBL" id="CAXDID020000080">
    <property type="protein sequence ID" value="CAL6018177.1"/>
    <property type="molecule type" value="Genomic_DNA"/>
</dbReference>
<evidence type="ECO:0000256" key="1">
    <source>
        <dbReference type="SAM" id="Coils"/>
    </source>
</evidence>
<evidence type="ECO:0000256" key="2">
    <source>
        <dbReference type="SAM" id="MobiDB-lite"/>
    </source>
</evidence>
<evidence type="ECO:0000313" key="4">
    <source>
        <dbReference type="Proteomes" id="UP001642409"/>
    </source>
</evidence>
<dbReference type="Proteomes" id="UP001642409">
    <property type="component" value="Unassembled WGS sequence"/>
</dbReference>
<feature type="coiled-coil region" evidence="1">
    <location>
        <begin position="737"/>
        <end position="930"/>
    </location>
</feature>
<gene>
    <name evidence="3" type="ORF">HINF_LOCUS26340</name>
</gene>
<keyword evidence="4" id="KW-1185">Reference proteome</keyword>
<feature type="coiled-coil region" evidence="1">
    <location>
        <begin position="619"/>
        <end position="691"/>
    </location>
</feature>
<sequence length="1398" mass="165352">MNANNILTVNQLETVTNKEVSFGDLINLFDLTHMFTQKQMVNSYRALMRSVDTLKQKVISSENRVQYLLNHCEKQQFQLWFNNQTRSSPQIKNNNLLDENNLLKLKFESMTKERDLTEQNLLQNFKRLEDALEVERNLNAELQKRIDDAEGAKYFKKVNESKNIVRNESREDNLRNEINCESQNFEFEDVKQDSFHFSQNNSRNNSFVFNKFENVNSTEQELNNLKQTNNQQQKQIEELNENKLNLEDQIQILKHELFNGKINQCIESPQTMELKNEITQYKHNLQTQMNHINIKQTINQIITDIYQYNAKQIENYKFELNRHKVYISNNQLIYDNMITQIQDVEKEIDETNIDQQQIQSQLQQKSVNIQQISRDMVEQLHKNSIQISNQYQNQIQQLSQDYSNKISELNTVQLQLQEYKHLCVQNMCKNTQLSNIKSVINDIQTQLLQTKKQIQNDIQKQPFLDIIKIISEKLFQQINKSKKLVLQNQELQEQLNNCKLNENQISSQVLVKQFEFKCQSQEQQIQQYQQNIQQLNQLSKSYTEQFRDLQSQLSVKNDQIERITQQFNQNQTQILLFQQQTIQLTQNIEVLQTECSQNQQQQIQTKQTTLDVNNINIKVEQLKYQINLINQLLEQTKQQNCQLYSQNEQQQMIVQQLQQKIENSTKQQFEQQQYEIEANEMKKQLTKLVTQLDAREEFSQQIAGKLKNQRIEIIAQQDVNSKYEHMMLYKKESQLIIETQKQEVDRLLLSIQQLNQQLFDTQAQLEKYKSQQPMLESINGSKSQIDQEITKLNNTIKEQELKISEIQLSYDKQNQKSQDLIQNLQQQLSESKQQHDKLQIELETQQLTQSNQMSQLQYKLDSLEKKNTQEKKQNELHSYEKEQLSEQIRILQQNQQEQSQQRNYNDIQQLTMLEQQIIAKQQQISNLNTNIDTMKQITSNQLLKIDDQASQIDTLKLQNSNDAKTIQKMKQKENELHEEIEDLKERILMAQEKNQNTSVQSNAFDNQFDSQKAIQYEAEIQQLKEDQQKHVKQIQLQLQEIETVQRGFKTQLHEKDSEIEQLKSLLEKNKQDKQSNDHMISEVQSQENNTSKELDEKVDQYLSRVQEQDRQIQKLEEEENNHLLQIQQLKDNFSQLQEDLQQQLEQKNATTKQLELQVSDNQGHNNNTDSMKEYLDKIEALEKELAQTQLQNSERSTKLHKLETAETQHKQLISKLESELSSNMEHQLVQMSQMTKMATLDSSSAKELSYQDLADQTWKQSIRIKQLEQQIVKGFDVSSMDVQTLDAMHAQLTSQQAKLKSGVAYPQTIGEVHQFKLQFDNDLSWVQLAQQIKCDWNAKSSKQLFQTVKTMAQQLVDHLKYSQNAVVLQSAFRFKYSIVVVYVQEISFLQCYPSVDKI</sequence>
<name>A0ABP1IKR4_9EUKA</name>
<proteinExistence type="predicted"/>
<protein>
    <submittedName>
        <fullName evidence="3">Hypothetical_protein</fullName>
    </submittedName>
</protein>
<feature type="coiled-coil region" evidence="1">
    <location>
        <begin position="334"/>
        <end position="361"/>
    </location>
</feature>
<accession>A0ABP1IKR4</accession>
<comment type="caution">
    <text evidence="3">The sequence shown here is derived from an EMBL/GenBank/DDBJ whole genome shotgun (WGS) entry which is preliminary data.</text>
</comment>
<feature type="coiled-coil region" evidence="1">
    <location>
        <begin position="93"/>
        <end position="152"/>
    </location>
</feature>
<feature type="compositionally biased region" description="Basic and acidic residues" evidence="2">
    <location>
        <begin position="1069"/>
        <end position="1080"/>
    </location>
</feature>
<feature type="coiled-coil region" evidence="1">
    <location>
        <begin position="215"/>
        <end position="256"/>
    </location>
</feature>
<feature type="coiled-coil region" evidence="1">
    <location>
        <begin position="481"/>
        <end position="566"/>
    </location>
</feature>
<organism evidence="3 4">
    <name type="scientific">Hexamita inflata</name>
    <dbReference type="NCBI Taxonomy" id="28002"/>
    <lineage>
        <taxon>Eukaryota</taxon>
        <taxon>Metamonada</taxon>
        <taxon>Diplomonadida</taxon>
        <taxon>Hexamitidae</taxon>
        <taxon>Hexamitinae</taxon>
        <taxon>Hexamita</taxon>
    </lineage>
</organism>